<evidence type="ECO:0000313" key="4">
    <source>
        <dbReference type="Proteomes" id="UP001165962"/>
    </source>
</evidence>
<dbReference type="EMBL" id="JAAOIW010000018">
    <property type="protein sequence ID" value="NHN34395.1"/>
    <property type="molecule type" value="Genomic_DNA"/>
</dbReference>
<accession>A0ABX0JKH3</accession>
<feature type="transmembrane region" description="Helical" evidence="2">
    <location>
        <begin position="188"/>
        <end position="208"/>
    </location>
</feature>
<feature type="coiled-coil region" evidence="1">
    <location>
        <begin position="52"/>
        <end position="105"/>
    </location>
</feature>
<proteinExistence type="predicted"/>
<evidence type="ECO:0000313" key="3">
    <source>
        <dbReference type="EMBL" id="NHN34395.1"/>
    </source>
</evidence>
<name>A0ABX0JKH3_9BACL</name>
<protein>
    <submittedName>
        <fullName evidence="3">Uncharacterized protein</fullName>
    </submittedName>
</protein>
<keyword evidence="2" id="KW-0472">Membrane</keyword>
<reference evidence="3" key="1">
    <citation type="submission" date="2020-03" db="EMBL/GenBank/DDBJ databases">
        <title>Draft sequencing of Paenibacilllus sp. S3N08.</title>
        <authorList>
            <person name="Kim D.-U."/>
        </authorList>
    </citation>
    <scope>NUCLEOTIDE SEQUENCE</scope>
    <source>
        <strain evidence="3">S3N08</strain>
    </source>
</reference>
<dbReference type="Proteomes" id="UP001165962">
    <property type="component" value="Unassembled WGS sequence"/>
</dbReference>
<keyword evidence="2" id="KW-1133">Transmembrane helix</keyword>
<keyword evidence="2" id="KW-0812">Transmembrane</keyword>
<keyword evidence="4" id="KW-1185">Reference proteome</keyword>
<comment type="caution">
    <text evidence="3">The sequence shown here is derived from an EMBL/GenBank/DDBJ whole genome shotgun (WGS) entry which is preliminary data.</text>
</comment>
<sequence>MAIDVEKTLGRIHEVNILLNSNVQDAVQSANESKAASDQFVKELDLFHKETKQKIEAAGKELAKQLLQLESNVKSEMMRTADITLQNAKSNYDALKEANNLLQKEHQFIIHKLNEQFEQNQAAIKVLGVSMDKHSNAILSTQNKMTEKLSMLNKALNDTSGQLRLHNETMLNKFEDQTKMMRKSQRKWFIWLIVLIIIGYFYEESMLYEAYNYIFR</sequence>
<gene>
    <name evidence="3" type="ORF">G9U52_31870</name>
</gene>
<organism evidence="3 4">
    <name type="scientific">Paenibacillus agricola</name>
    <dbReference type="NCBI Taxonomy" id="2716264"/>
    <lineage>
        <taxon>Bacteria</taxon>
        <taxon>Bacillati</taxon>
        <taxon>Bacillota</taxon>
        <taxon>Bacilli</taxon>
        <taxon>Bacillales</taxon>
        <taxon>Paenibacillaceae</taxon>
        <taxon>Paenibacillus</taxon>
    </lineage>
</organism>
<evidence type="ECO:0000256" key="2">
    <source>
        <dbReference type="SAM" id="Phobius"/>
    </source>
</evidence>
<evidence type="ECO:0000256" key="1">
    <source>
        <dbReference type="SAM" id="Coils"/>
    </source>
</evidence>
<dbReference type="RefSeq" id="WP_166155292.1">
    <property type="nucleotide sequence ID" value="NZ_JAAOIW010000018.1"/>
</dbReference>
<keyword evidence="1" id="KW-0175">Coiled coil</keyword>